<sequence>MVSNRGRTIVFIDNSNIFGGQQAAGWRLDWEKLIDYLRRGGDIWQVHFFASVDEKAPEGQMGFYRYLKEVLNWEVHLYPLGYKRTRCGHCGQLSEVRVEKGVDVALATRMLILGINRAYDTAILVSGDGDYKETVWLLKNTRGLRVEIVAWRRSLSAELAEESSSKVVYLDDLRDVIEKKDVRDPVQEGGALLAPD</sequence>
<dbReference type="EMBL" id="AP024718">
    <property type="protein sequence ID" value="BCX88637.1"/>
    <property type="molecule type" value="Genomic_DNA"/>
</dbReference>
<dbReference type="Gene3D" id="3.40.50.1010">
    <property type="entry name" value="5'-nuclease"/>
    <property type="match status" value="1"/>
</dbReference>
<dbReference type="KEGG" id="meiy:MIN45_P1006"/>
<feature type="domain" description="NYN" evidence="1">
    <location>
        <begin position="7"/>
        <end position="163"/>
    </location>
</feature>
<gene>
    <name evidence="2" type="ORF">MIN45_P1006</name>
</gene>
<evidence type="ECO:0000313" key="2">
    <source>
        <dbReference type="EMBL" id="BCX88637.1"/>
    </source>
</evidence>
<keyword evidence="3" id="KW-1185">Reference proteome</keyword>
<accession>A0AAU9C9P7</accession>
<evidence type="ECO:0000259" key="1">
    <source>
        <dbReference type="Pfam" id="PF01936"/>
    </source>
</evidence>
<name>A0AAU9C9P7_9GAMM</name>
<proteinExistence type="predicted"/>
<reference evidence="3" key="1">
    <citation type="journal article" date="2024" name="Int. J. Syst. Evol. Microbiol.">
        <title>Methylomarinovum tepidoasis sp. nov., a moderately thermophilic methanotroph of the family Methylothermaceae isolated from a deep-sea hydrothermal field.</title>
        <authorList>
            <person name="Hirayama H."/>
            <person name="Takaki Y."/>
            <person name="Abe M."/>
            <person name="Miyazaki M."/>
            <person name="Uematsu K."/>
            <person name="Matsui Y."/>
            <person name="Takai K."/>
        </authorList>
    </citation>
    <scope>NUCLEOTIDE SEQUENCE [LARGE SCALE GENOMIC DNA]</scope>
    <source>
        <strain evidence="3">IN45</strain>
    </source>
</reference>
<evidence type="ECO:0000313" key="3">
    <source>
        <dbReference type="Proteomes" id="UP001321450"/>
    </source>
</evidence>
<dbReference type="PANTHER" id="PTHR35458">
    <property type="entry name" value="SLR0755 PROTEIN"/>
    <property type="match status" value="1"/>
</dbReference>
<protein>
    <recommendedName>
        <fullName evidence="1">NYN domain-containing protein</fullName>
    </recommendedName>
</protein>
<dbReference type="Proteomes" id="UP001321450">
    <property type="component" value="Chromosome"/>
</dbReference>
<dbReference type="InterPro" id="IPR047140">
    <property type="entry name" value="LabA"/>
</dbReference>
<organism evidence="2 3">
    <name type="scientific">Methylomarinovum tepidoasis</name>
    <dbReference type="NCBI Taxonomy" id="2840183"/>
    <lineage>
        <taxon>Bacteria</taxon>
        <taxon>Pseudomonadati</taxon>
        <taxon>Pseudomonadota</taxon>
        <taxon>Gammaproteobacteria</taxon>
        <taxon>Methylococcales</taxon>
        <taxon>Methylothermaceae</taxon>
        <taxon>Methylomarinovum</taxon>
    </lineage>
</organism>
<dbReference type="RefSeq" id="WP_286293846.1">
    <property type="nucleotide sequence ID" value="NZ_AP024718.1"/>
</dbReference>
<dbReference type="Pfam" id="PF01936">
    <property type="entry name" value="NYN"/>
    <property type="match status" value="1"/>
</dbReference>
<dbReference type="AlphaFoldDB" id="A0AAU9C9P7"/>
<dbReference type="GO" id="GO:0004540">
    <property type="term" value="F:RNA nuclease activity"/>
    <property type="evidence" value="ECO:0007669"/>
    <property type="project" value="InterPro"/>
</dbReference>
<dbReference type="CDD" id="cd10911">
    <property type="entry name" value="PIN_LabA"/>
    <property type="match status" value="1"/>
</dbReference>
<dbReference type="InterPro" id="IPR021139">
    <property type="entry name" value="NYN"/>
</dbReference>
<dbReference type="PANTHER" id="PTHR35458:SF8">
    <property type="entry name" value="SLR0650 PROTEIN"/>
    <property type="match status" value="1"/>
</dbReference>